<evidence type="ECO:0000256" key="1">
    <source>
        <dbReference type="SAM" id="MobiDB-lite"/>
    </source>
</evidence>
<reference evidence="2 3" key="1">
    <citation type="journal article" date="2012" name="Eukaryot. Cell">
        <title>Draft genome sequence of Wickerhamomyces ciferrii NRRL Y-1031 F-60-10.</title>
        <authorList>
            <person name="Schneider J."/>
            <person name="Andrea H."/>
            <person name="Blom J."/>
            <person name="Jaenicke S."/>
            <person name="Ruckert C."/>
            <person name="Schorsch C."/>
            <person name="Szczepanowski R."/>
            <person name="Farwick M."/>
            <person name="Goesmann A."/>
            <person name="Puhler A."/>
            <person name="Schaffer S."/>
            <person name="Tauch A."/>
            <person name="Kohler T."/>
            <person name="Brinkrolf K."/>
        </authorList>
    </citation>
    <scope>NUCLEOTIDE SEQUENCE [LARGE SCALE GENOMIC DNA]</scope>
    <source>
        <strain evidence="3">ATCC 14091 / BCRC 22168 / CBS 111 / JCM 3599 / NBRC 0793 / NRRL Y-1031 F-60-10</strain>
    </source>
</reference>
<dbReference type="InParanoid" id="K0KMH7"/>
<evidence type="ECO:0000313" key="3">
    <source>
        <dbReference type="Proteomes" id="UP000009328"/>
    </source>
</evidence>
<gene>
    <name evidence="2" type="ORF">BN7_2955</name>
</gene>
<comment type="caution">
    <text evidence="2">The sequence shown here is derived from an EMBL/GenBank/DDBJ whole genome shotgun (WGS) entry which is preliminary data.</text>
</comment>
<name>K0KMH7_WICCF</name>
<protein>
    <submittedName>
        <fullName evidence="2">Uncharacterized protein</fullName>
    </submittedName>
</protein>
<dbReference type="EMBL" id="CAIF01000076">
    <property type="protein sequence ID" value="CCH43407.1"/>
    <property type="molecule type" value="Genomic_DNA"/>
</dbReference>
<proteinExistence type="predicted"/>
<dbReference type="Proteomes" id="UP000009328">
    <property type="component" value="Unassembled WGS sequence"/>
</dbReference>
<sequence>MIETRSKTKAARAAKAINTKNKSTEQVHKNTTIKVLKAREKIFLKLKKNDTNSSGLEYLGSVQRQRILLRFKNPNYHQIAANGDCLSNATAGKLKTL</sequence>
<accession>K0KMH7</accession>
<organism evidence="2 3">
    <name type="scientific">Wickerhamomyces ciferrii (strain ATCC 14091 / BCRC 22168 / CBS 111 / JCM 3599 / NBRC 0793 / NRRL Y-1031 F-60-10)</name>
    <name type="common">Yeast</name>
    <name type="synonym">Pichia ciferrii</name>
    <dbReference type="NCBI Taxonomy" id="1206466"/>
    <lineage>
        <taxon>Eukaryota</taxon>
        <taxon>Fungi</taxon>
        <taxon>Dikarya</taxon>
        <taxon>Ascomycota</taxon>
        <taxon>Saccharomycotina</taxon>
        <taxon>Saccharomycetes</taxon>
        <taxon>Phaffomycetales</taxon>
        <taxon>Wickerhamomycetaceae</taxon>
        <taxon>Wickerhamomyces</taxon>
    </lineage>
</organism>
<dbReference type="HOGENOM" id="CLU_2348285_0_0_1"/>
<keyword evidence="3" id="KW-1185">Reference proteome</keyword>
<dbReference type="AlphaFoldDB" id="K0KMH7"/>
<feature type="region of interest" description="Disordered" evidence="1">
    <location>
        <begin position="1"/>
        <end position="25"/>
    </location>
</feature>
<evidence type="ECO:0000313" key="2">
    <source>
        <dbReference type="EMBL" id="CCH43407.1"/>
    </source>
</evidence>